<comment type="caution">
    <text evidence="2">The sequence shown here is derived from an EMBL/GenBank/DDBJ whole genome shotgun (WGS) entry which is preliminary data.</text>
</comment>
<protein>
    <submittedName>
        <fullName evidence="2">Uncharacterized protein</fullName>
    </submittedName>
</protein>
<accession>A0A8X6IE09</accession>
<dbReference type="AlphaFoldDB" id="A0A8X6IE09"/>
<dbReference type="OrthoDB" id="10355280at2759"/>
<evidence type="ECO:0000313" key="3">
    <source>
        <dbReference type="Proteomes" id="UP000887116"/>
    </source>
</evidence>
<dbReference type="Proteomes" id="UP000887116">
    <property type="component" value="Unassembled WGS sequence"/>
</dbReference>
<sequence length="90" mass="10163">MADITSIAGPSQIKKRKVNKKLTEAKILELLEKSDLSDYDSTNNEYYGWDSMSELERDRDVVVDTIEMSDSETEDATQEFPAVGKNSLID</sequence>
<name>A0A8X6IE09_TRICU</name>
<gene>
    <name evidence="2" type="ORF">TNCT_708421</name>
</gene>
<dbReference type="EMBL" id="BMAO01005660">
    <property type="protein sequence ID" value="GFR02985.1"/>
    <property type="molecule type" value="Genomic_DNA"/>
</dbReference>
<evidence type="ECO:0000313" key="2">
    <source>
        <dbReference type="EMBL" id="GFR02985.1"/>
    </source>
</evidence>
<organism evidence="2 3">
    <name type="scientific">Trichonephila clavata</name>
    <name type="common">Joro spider</name>
    <name type="synonym">Nephila clavata</name>
    <dbReference type="NCBI Taxonomy" id="2740835"/>
    <lineage>
        <taxon>Eukaryota</taxon>
        <taxon>Metazoa</taxon>
        <taxon>Ecdysozoa</taxon>
        <taxon>Arthropoda</taxon>
        <taxon>Chelicerata</taxon>
        <taxon>Arachnida</taxon>
        <taxon>Araneae</taxon>
        <taxon>Araneomorphae</taxon>
        <taxon>Entelegynae</taxon>
        <taxon>Araneoidea</taxon>
        <taxon>Nephilidae</taxon>
        <taxon>Trichonephila</taxon>
    </lineage>
</organism>
<evidence type="ECO:0000256" key="1">
    <source>
        <dbReference type="SAM" id="MobiDB-lite"/>
    </source>
</evidence>
<keyword evidence="3" id="KW-1185">Reference proteome</keyword>
<reference evidence="2" key="1">
    <citation type="submission" date="2020-07" db="EMBL/GenBank/DDBJ databases">
        <title>Multicomponent nature underlies the extraordinary mechanical properties of spider dragline silk.</title>
        <authorList>
            <person name="Kono N."/>
            <person name="Nakamura H."/>
            <person name="Mori M."/>
            <person name="Yoshida Y."/>
            <person name="Ohtoshi R."/>
            <person name="Malay A.D."/>
            <person name="Moran D.A.P."/>
            <person name="Tomita M."/>
            <person name="Numata K."/>
            <person name="Arakawa K."/>
        </authorList>
    </citation>
    <scope>NUCLEOTIDE SEQUENCE</scope>
</reference>
<proteinExistence type="predicted"/>
<feature type="region of interest" description="Disordered" evidence="1">
    <location>
        <begin position="68"/>
        <end position="90"/>
    </location>
</feature>
<feature type="compositionally biased region" description="Acidic residues" evidence="1">
    <location>
        <begin position="68"/>
        <end position="77"/>
    </location>
</feature>